<dbReference type="Proteomes" id="UP000620139">
    <property type="component" value="Unassembled WGS sequence"/>
</dbReference>
<keyword evidence="2" id="KW-1133">Transmembrane helix</keyword>
<gene>
    <name evidence="3" type="ORF">I7X43_14755</name>
</gene>
<dbReference type="EMBL" id="JAEDAL010000009">
    <property type="protein sequence ID" value="MBH9554103.1"/>
    <property type="molecule type" value="Genomic_DNA"/>
</dbReference>
<dbReference type="AlphaFoldDB" id="A0A931NBY7"/>
<keyword evidence="2" id="KW-0812">Transmembrane</keyword>
<reference evidence="3" key="1">
    <citation type="submission" date="2020-12" db="EMBL/GenBank/DDBJ databases">
        <title>The genome sequence of Inhella sp. 4Y17.</title>
        <authorList>
            <person name="Liu Y."/>
        </authorList>
    </citation>
    <scope>NUCLEOTIDE SEQUENCE</scope>
    <source>
        <strain evidence="3">4Y10</strain>
    </source>
</reference>
<evidence type="ECO:0000313" key="4">
    <source>
        <dbReference type="Proteomes" id="UP000620139"/>
    </source>
</evidence>
<protein>
    <submittedName>
        <fullName evidence="3">Nitrogen fixation protein FixH</fullName>
    </submittedName>
</protein>
<proteinExistence type="predicted"/>
<evidence type="ECO:0000256" key="1">
    <source>
        <dbReference type="SAM" id="MobiDB-lite"/>
    </source>
</evidence>
<evidence type="ECO:0000313" key="3">
    <source>
        <dbReference type="EMBL" id="MBH9554103.1"/>
    </source>
</evidence>
<feature type="region of interest" description="Disordered" evidence="1">
    <location>
        <begin position="56"/>
        <end position="78"/>
    </location>
</feature>
<organism evidence="3 4">
    <name type="scientific">Inhella gelatinilytica</name>
    <dbReference type="NCBI Taxonomy" id="2795030"/>
    <lineage>
        <taxon>Bacteria</taxon>
        <taxon>Pseudomonadati</taxon>
        <taxon>Pseudomonadota</taxon>
        <taxon>Betaproteobacteria</taxon>
        <taxon>Burkholderiales</taxon>
        <taxon>Sphaerotilaceae</taxon>
        <taxon>Inhella</taxon>
    </lineage>
</organism>
<keyword evidence="4" id="KW-1185">Reference proteome</keyword>
<feature type="transmembrane region" description="Helical" evidence="2">
    <location>
        <begin position="20"/>
        <end position="42"/>
    </location>
</feature>
<sequence>MNAPQPISNPKQPWYRFRMVWLVLAFPIAAVVMGIGTVIIAVRNPDPVLRVAPQAAEETPAVEGRNHAATGAKKASAP</sequence>
<name>A0A931NBY7_9BURK</name>
<accession>A0A931NBY7</accession>
<comment type="caution">
    <text evidence="3">The sequence shown here is derived from an EMBL/GenBank/DDBJ whole genome shotgun (WGS) entry which is preliminary data.</text>
</comment>
<evidence type="ECO:0000256" key="2">
    <source>
        <dbReference type="SAM" id="Phobius"/>
    </source>
</evidence>
<keyword evidence="2" id="KW-0472">Membrane</keyword>